<dbReference type="InterPro" id="IPR044068">
    <property type="entry name" value="CB"/>
</dbReference>
<dbReference type="GO" id="GO:0015074">
    <property type="term" value="P:DNA integration"/>
    <property type="evidence" value="ECO:0007669"/>
    <property type="project" value="InterPro"/>
</dbReference>
<dbReference type="InterPro" id="IPR052925">
    <property type="entry name" value="Phage_Integrase-like_Recomb"/>
</dbReference>
<dbReference type="SUPFAM" id="SSF56349">
    <property type="entry name" value="DNA breaking-rejoining enzymes"/>
    <property type="match status" value="1"/>
</dbReference>
<dbReference type="RefSeq" id="XP_013390466.1">
    <property type="nucleotide sequence ID" value="XM_013535012.1"/>
</dbReference>
<feature type="domain" description="Core-binding (CB)" evidence="3">
    <location>
        <begin position="16"/>
        <end position="95"/>
    </location>
</feature>
<dbReference type="GO" id="GO:0006310">
    <property type="term" value="P:DNA recombination"/>
    <property type="evidence" value="ECO:0007669"/>
    <property type="project" value="UniProtKB-KW"/>
</dbReference>
<dbReference type="GeneID" id="106158895"/>
<dbReference type="PANTHER" id="PTHR34605">
    <property type="entry name" value="PHAGE_INTEGRASE DOMAIN-CONTAINING PROTEIN"/>
    <property type="match status" value="1"/>
</dbReference>
<keyword evidence="1" id="KW-0238">DNA-binding</keyword>
<dbReference type="OrthoDB" id="415455at2759"/>
<evidence type="ECO:0000259" key="3">
    <source>
        <dbReference type="PROSITE" id="PS51900"/>
    </source>
</evidence>
<proteinExistence type="predicted"/>
<dbReference type="OMA" id="SAKCYIS"/>
<dbReference type="InterPro" id="IPR011010">
    <property type="entry name" value="DNA_brk_join_enz"/>
</dbReference>
<reference evidence="5" key="1">
    <citation type="submission" date="2025-08" db="UniProtKB">
        <authorList>
            <consortium name="RefSeq"/>
        </authorList>
    </citation>
    <scope>IDENTIFICATION</scope>
    <source>
        <tissue evidence="5">Gonads</tissue>
    </source>
</reference>
<dbReference type="Gene3D" id="1.10.443.10">
    <property type="entry name" value="Intergrase catalytic core"/>
    <property type="match status" value="1"/>
</dbReference>
<dbReference type="KEGG" id="lak:106158895"/>
<dbReference type="InParanoid" id="A0A1S3HY27"/>
<dbReference type="STRING" id="7574.A0A1S3HY27"/>
<dbReference type="InterPro" id="IPR013762">
    <property type="entry name" value="Integrase-like_cat_sf"/>
</dbReference>
<gene>
    <name evidence="5" type="primary">LOC106158895</name>
</gene>
<evidence type="ECO:0000313" key="5">
    <source>
        <dbReference type="RefSeq" id="XP_013390466.1"/>
    </source>
</evidence>
<keyword evidence="2" id="KW-0233">DNA recombination</keyword>
<name>A0A1S3HY27_LINAN</name>
<accession>A0A1S3HY27</accession>
<dbReference type="Gene3D" id="1.10.150.130">
    <property type="match status" value="1"/>
</dbReference>
<organism evidence="4 5">
    <name type="scientific">Lingula anatina</name>
    <name type="common">Brachiopod</name>
    <name type="synonym">Lingula unguis</name>
    <dbReference type="NCBI Taxonomy" id="7574"/>
    <lineage>
        <taxon>Eukaryota</taxon>
        <taxon>Metazoa</taxon>
        <taxon>Spiralia</taxon>
        <taxon>Lophotrochozoa</taxon>
        <taxon>Brachiopoda</taxon>
        <taxon>Linguliformea</taxon>
        <taxon>Lingulata</taxon>
        <taxon>Lingulida</taxon>
        <taxon>Linguloidea</taxon>
        <taxon>Lingulidae</taxon>
        <taxon>Lingula</taxon>
    </lineage>
</organism>
<protein>
    <submittedName>
        <fullName evidence="5">Uncharacterized protein LOC106158895</fullName>
    </submittedName>
</protein>
<dbReference type="InterPro" id="IPR010998">
    <property type="entry name" value="Integrase_recombinase_N"/>
</dbReference>
<evidence type="ECO:0000256" key="1">
    <source>
        <dbReference type="ARBA" id="ARBA00023125"/>
    </source>
</evidence>
<evidence type="ECO:0000313" key="4">
    <source>
        <dbReference type="Proteomes" id="UP000085678"/>
    </source>
</evidence>
<evidence type="ECO:0000256" key="2">
    <source>
        <dbReference type="ARBA" id="ARBA00023172"/>
    </source>
</evidence>
<dbReference type="PANTHER" id="PTHR34605:SF3">
    <property type="entry name" value="P CELL-TYPE AGGLUTINATION PROTEIN MAP4-LIKE-RELATED"/>
    <property type="match status" value="1"/>
</dbReference>
<dbReference type="Proteomes" id="UP000085678">
    <property type="component" value="Unplaced"/>
</dbReference>
<keyword evidence="4" id="KW-1185">Reference proteome</keyword>
<dbReference type="SUPFAM" id="SSF47823">
    <property type="entry name" value="lambda integrase-like, N-terminal domain"/>
    <property type="match status" value="1"/>
</dbReference>
<dbReference type="GO" id="GO:0003677">
    <property type="term" value="F:DNA binding"/>
    <property type="evidence" value="ECO:0007669"/>
    <property type="project" value="UniProtKB-KW"/>
</dbReference>
<dbReference type="AlphaFoldDB" id="A0A1S3HY27"/>
<dbReference type="PROSITE" id="PS51900">
    <property type="entry name" value="CB"/>
    <property type="match status" value="1"/>
</dbReference>
<sequence>MSDYAPGSSSTSKLVESTRELVDAALEPSSRKAYDKAFHNFSSFQTATIGLPSPCFPATIADILLYISHLRDKNLSPNTIVSEISKLSYFHKLAGHFDPTNAFIVKKQLIGVHKLNPSADSRLPITVGVLLKLVRALELTLSNSYTMSLFRAMYLTAFHGFLCIGEMTARGSGAPNPSLSRENVKFFLNHDGEQSVELVISNYKHNTKGSPFSIVIGPQRNPLCGVSALDHYIKLRGDTPGPLFCHPNFTPIHRDVFNKQLTRDLRFCHLDPTRFKGHSFRIGAASLAVQNNLSDAQIRRLGRWNSDSFKKYIRTPTLWSSQATGQFE</sequence>